<dbReference type="GeneID" id="92713303"/>
<evidence type="ECO:0000313" key="7">
    <source>
        <dbReference type="Proteomes" id="UP000184192"/>
    </source>
</evidence>
<evidence type="ECO:0000259" key="5">
    <source>
        <dbReference type="Pfam" id="PF00535"/>
    </source>
</evidence>
<evidence type="ECO:0000256" key="2">
    <source>
        <dbReference type="ARBA" id="ARBA00022676"/>
    </source>
</evidence>
<dbReference type="Pfam" id="PF00535">
    <property type="entry name" value="Glycos_transf_2"/>
    <property type="match status" value="1"/>
</dbReference>
<dbReference type="PANTHER" id="PTHR43179">
    <property type="entry name" value="RHAMNOSYLTRANSFERASE WBBL"/>
    <property type="match status" value="1"/>
</dbReference>
<dbReference type="Gene3D" id="3.90.550.10">
    <property type="entry name" value="Spore Coat Polysaccharide Biosynthesis Protein SpsA, Chain A"/>
    <property type="match status" value="1"/>
</dbReference>
<accession>A0A1M6I3F4</accession>
<name>A0A1M6I3F4_9BACE</name>
<evidence type="ECO:0000313" key="6">
    <source>
        <dbReference type="EMBL" id="SHJ29017.1"/>
    </source>
</evidence>
<dbReference type="InterPro" id="IPR029044">
    <property type="entry name" value="Nucleotide-diphossugar_trans"/>
</dbReference>
<dbReference type="eggNOG" id="COG1216">
    <property type="taxonomic scope" value="Bacteria"/>
</dbReference>
<evidence type="ECO:0000256" key="3">
    <source>
        <dbReference type="ARBA" id="ARBA00022679"/>
    </source>
</evidence>
<keyword evidence="4" id="KW-0472">Membrane</keyword>
<comment type="similarity">
    <text evidence="1">Belongs to the glycosyltransferase 2 family.</text>
</comment>
<sequence>MTIPVILLNYNSSTDCHKCISFLKKQEGIQIEIVVVDNCSVEADLQNLRTLCSEQGCTLLENKENRGYNAGNNIGLRYAAKKGYEYALIANPDIEFPQTDYLVRMVERMRQDKQIVVCGSDIVTPDGVHQNPMRREGHWSSSWNWVTVPFKKKKTDTYDFIDNYRESHFCSKVSGCCLIVRMDFMQSISFFDENVFLYCEEAILAKQVERVGKKTYYLADIQAVHRHIKSEKGDPIKRYKNWEKARIYFIKRYSGFSVLGRCMAILSIQTYIALLIFHYKSAHR</sequence>
<dbReference type="AlphaFoldDB" id="A0A1M6I3F4"/>
<feature type="domain" description="Glycosyltransferase 2-like" evidence="5">
    <location>
        <begin position="5"/>
        <end position="149"/>
    </location>
</feature>
<dbReference type="Proteomes" id="UP000184192">
    <property type="component" value="Unassembled WGS sequence"/>
</dbReference>
<organism evidence="6 7">
    <name type="scientific">Bacteroides stercorirosoris</name>
    <dbReference type="NCBI Taxonomy" id="871324"/>
    <lineage>
        <taxon>Bacteria</taxon>
        <taxon>Pseudomonadati</taxon>
        <taxon>Bacteroidota</taxon>
        <taxon>Bacteroidia</taxon>
        <taxon>Bacteroidales</taxon>
        <taxon>Bacteroidaceae</taxon>
        <taxon>Bacteroides</taxon>
    </lineage>
</organism>
<dbReference type="SUPFAM" id="SSF53448">
    <property type="entry name" value="Nucleotide-diphospho-sugar transferases"/>
    <property type="match status" value="1"/>
</dbReference>
<proteinExistence type="inferred from homology"/>
<evidence type="ECO:0000256" key="1">
    <source>
        <dbReference type="ARBA" id="ARBA00006739"/>
    </source>
</evidence>
<keyword evidence="2" id="KW-0328">Glycosyltransferase</keyword>
<keyword evidence="4" id="KW-1133">Transmembrane helix</keyword>
<keyword evidence="4" id="KW-0812">Transmembrane</keyword>
<feature type="transmembrane region" description="Helical" evidence="4">
    <location>
        <begin position="258"/>
        <end position="279"/>
    </location>
</feature>
<dbReference type="InterPro" id="IPR001173">
    <property type="entry name" value="Glyco_trans_2-like"/>
</dbReference>
<dbReference type="RefSeq" id="WP_025833186.1">
    <property type="nucleotide sequence ID" value="NZ_FQZN01000021.1"/>
</dbReference>
<evidence type="ECO:0000256" key="4">
    <source>
        <dbReference type="SAM" id="Phobius"/>
    </source>
</evidence>
<gene>
    <name evidence="6" type="ORF">SAMN05444350_12138</name>
</gene>
<dbReference type="PANTHER" id="PTHR43179:SF12">
    <property type="entry name" value="GALACTOFURANOSYLTRANSFERASE GLFT2"/>
    <property type="match status" value="1"/>
</dbReference>
<reference evidence="7" key="1">
    <citation type="submission" date="2016-11" db="EMBL/GenBank/DDBJ databases">
        <authorList>
            <person name="Varghese N."/>
            <person name="Submissions S."/>
        </authorList>
    </citation>
    <scope>NUCLEOTIDE SEQUENCE [LARGE SCALE GENOMIC DNA]</scope>
    <source>
        <strain evidence="7">DSM 26884</strain>
    </source>
</reference>
<keyword evidence="7" id="KW-1185">Reference proteome</keyword>
<keyword evidence="3" id="KW-0808">Transferase</keyword>
<dbReference type="EMBL" id="FQZN01000021">
    <property type="protein sequence ID" value="SHJ29017.1"/>
    <property type="molecule type" value="Genomic_DNA"/>
</dbReference>
<protein>
    <recommendedName>
        <fullName evidence="5">Glycosyltransferase 2-like domain-containing protein</fullName>
    </recommendedName>
</protein>
<dbReference type="GO" id="GO:0016757">
    <property type="term" value="F:glycosyltransferase activity"/>
    <property type="evidence" value="ECO:0007669"/>
    <property type="project" value="UniProtKB-KW"/>
</dbReference>